<comment type="subcellular location">
    <subcellularLocation>
        <location evidence="1">Nucleus</location>
    </subcellularLocation>
</comment>
<dbReference type="GO" id="GO:0006355">
    <property type="term" value="P:regulation of DNA-templated transcription"/>
    <property type="evidence" value="ECO:0007669"/>
    <property type="project" value="InterPro"/>
</dbReference>
<keyword evidence="5" id="KW-1185">Reference proteome</keyword>
<comment type="caution">
    <text evidence="4">The sequence shown here is derived from an EMBL/GenBank/DDBJ whole genome shotgun (WGS) entry which is preliminary data.</text>
</comment>
<organism evidence="4 5">
    <name type="scientific">Euphydryas editha</name>
    <name type="common">Edith's checkerspot</name>
    <dbReference type="NCBI Taxonomy" id="104508"/>
    <lineage>
        <taxon>Eukaryota</taxon>
        <taxon>Metazoa</taxon>
        <taxon>Ecdysozoa</taxon>
        <taxon>Arthropoda</taxon>
        <taxon>Hexapoda</taxon>
        <taxon>Insecta</taxon>
        <taxon>Pterygota</taxon>
        <taxon>Neoptera</taxon>
        <taxon>Endopterygota</taxon>
        <taxon>Lepidoptera</taxon>
        <taxon>Glossata</taxon>
        <taxon>Ditrysia</taxon>
        <taxon>Papilionoidea</taxon>
        <taxon>Nymphalidae</taxon>
        <taxon>Nymphalinae</taxon>
        <taxon>Euphydryas</taxon>
    </lineage>
</organism>
<dbReference type="Proteomes" id="UP001153954">
    <property type="component" value="Unassembled WGS sequence"/>
</dbReference>
<dbReference type="EMBL" id="CAKOGL010000015">
    <property type="protein sequence ID" value="CAH2095307.1"/>
    <property type="molecule type" value="Genomic_DNA"/>
</dbReference>
<evidence type="ECO:0000256" key="1">
    <source>
        <dbReference type="ARBA" id="ARBA00004123"/>
    </source>
</evidence>
<evidence type="ECO:0000313" key="5">
    <source>
        <dbReference type="Proteomes" id="UP001153954"/>
    </source>
</evidence>
<sequence length="462" mass="53805">MEDWESDSIIEQWIRENDDTFMSLPTIESSPHLLISKVRKHYMEYLIKLLSVNYENNQKLHNKNIYLPSAIWRCAKMIEISAAQASMVVQLYRKNITNVVKDVKNNTKEGLLYKKLYDCLHHTPKNEKKTQTAFEKTNDCKCKCSCNQRKLKKVDNSPKTIYKNNMNSSCNVNNVCTSIDQSLKSTPLNLLSEIKSDATTDINYDTSLQKLNEKTTTALQNSDELMQQLEKLFQDDPNDEDLFDGAFCEAENTKSITENKLTGDVESNPESILYLQNEDLKNKVPQKKCLDERLALLSGVLVNNTENSQDSESHQTKKCRTNKWLCEEYFQKVKLFELLDQIRDCDRNRLLRIKEVLVELFGEDSDDEGVVSPLEESPEFVISCKERITPWVVEILTPYYVKGRIRGKALFKSLAKHLIRLIYQCSKYPHKYEVQSFINDFLNSHKMIRCEADFKQFKIDNF</sequence>
<proteinExistence type="predicted"/>
<gene>
    <name evidence="4" type="ORF">EEDITHA_LOCUS10776</name>
</gene>
<reference evidence="4" key="1">
    <citation type="submission" date="2022-03" db="EMBL/GenBank/DDBJ databases">
        <authorList>
            <person name="Tunstrom K."/>
        </authorList>
    </citation>
    <scope>NUCLEOTIDE SEQUENCE</scope>
</reference>
<dbReference type="Pfam" id="PF08236">
    <property type="entry name" value="SRI"/>
    <property type="match status" value="1"/>
</dbReference>
<accession>A0AAU9U8X6</accession>
<evidence type="ECO:0000313" key="4">
    <source>
        <dbReference type="EMBL" id="CAH2095307.1"/>
    </source>
</evidence>
<dbReference type="GO" id="GO:0005694">
    <property type="term" value="C:chromosome"/>
    <property type="evidence" value="ECO:0007669"/>
    <property type="project" value="InterPro"/>
</dbReference>
<dbReference type="InterPro" id="IPR013257">
    <property type="entry name" value="SRI"/>
</dbReference>
<keyword evidence="2" id="KW-0539">Nucleus</keyword>
<dbReference type="AlphaFoldDB" id="A0AAU9U8X6"/>
<protein>
    <recommendedName>
        <fullName evidence="3">Set2 Rpb1 interacting domain-containing protein</fullName>
    </recommendedName>
</protein>
<feature type="domain" description="Set2 Rpb1 interacting" evidence="3">
    <location>
        <begin position="387"/>
        <end position="448"/>
    </location>
</feature>
<evidence type="ECO:0000256" key="2">
    <source>
        <dbReference type="ARBA" id="ARBA00023242"/>
    </source>
</evidence>
<evidence type="ECO:0000259" key="3">
    <source>
        <dbReference type="Pfam" id="PF08236"/>
    </source>
</evidence>
<name>A0AAU9U8X6_EUPED</name>